<accession>A0A8X6SZH0</accession>
<dbReference type="Proteomes" id="UP000887013">
    <property type="component" value="Unassembled WGS sequence"/>
</dbReference>
<gene>
    <name evidence="2" type="ORF">NPIL_143811</name>
</gene>
<feature type="chain" id="PRO_5036486799" evidence="1">
    <location>
        <begin position="18"/>
        <end position="123"/>
    </location>
</feature>
<dbReference type="EMBL" id="BMAW01000852">
    <property type="protein sequence ID" value="GFS71051.1"/>
    <property type="molecule type" value="Genomic_DNA"/>
</dbReference>
<reference evidence="2" key="1">
    <citation type="submission" date="2020-08" db="EMBL/GenBank/DDBJ databases">
        <title>Multicomponent nature underlies the extraordinary mechanical properties of spider dragline silk.</title>
        <authorList>
            <person name="Kono N."/>
            <person name="Nakamura H."/>
            <person name="Mori M."/>
            <person name="Yoshida Y."/>
            <person name="Ohtoshi R."/>
            <person name="Malay A.D."/>
            <person name="Moran D.A.P."/>
            <person name="Tomita M."/>
            <person name="Numata K."/>
            <person name="Arakawa K."/>
        </authorList>
    </citation>
    <scope>NUCLEOTIDE SEQUENCE</scope>
</reference>
<evidence type="ECO:0000313" key="2">
    <source>
        <dbReference type="EMBL" id="GFS71051.1"/>
    </source>
</evidence>
<proteinExistence type="predicted"/>
<dbReference type="AlphaFoldDB" id="A0A8X6SZH0"/>
<name>A0A8X6SZH0_NEPPI</name>
<keyword evidence="1" id="KW-0732">Signal</keyword>
<comment type="caution">
    <text evidence="2">The sequence shown here is derived from an EMBL/GenBank/DDBJ whole genome shotgun (WGS) entry which is preliminary data.</text>
</comment>
<keyword evidence="3" id="KW-1185">Reference proteome</keyword>
<evidence type="ECO:0000256" key="1">
    <source>
        <dbReference type="SAM" id="SignalP"/>
    </source>
</evidence>
<organism evidence="2 3">
    <name type="scientific">Nephila pilipes</name>
    <name type="common">Giant wood spider</name>
    <name type="synonym">Nephila maculata</name>
    <dbReference type="NCBI Taxonomy" id="299642"/>
    <lineage>
        <taxon>Eukaryota</taxon>
        <taxon>Metazoa</taxon>
        <taxon>Ecdysozoa</taxon>
        <taxon>Arthropoda</taxon>
        <taxon>Chelicerata</taxon>
        <taxon>Arachnida</taxon>
        <taxon>Araneae</taxon>
        <taxon>Araneomorphae</taxon>
        <taxon>Entelegynae</taxon>
        <taxon>Araneoidea</taxon>
        <taxon>Nephilidae</taxon>
        <taxon>Nephila</taxon>
    </lineage>
</organism>
<feature type="signal peptide" evidence="1">
    <location>
        <begin position="1"/>
        <end position="17"/>
    </location>
</feature>
<sequence>MWMLFLIRRTYVGSFVAVLLNLKQPYREENGTSDVEQAVFNKLKAMTTFSPGRESKVLGENIPPASYQYLRHMRQLSKLLLNTLVSLALVRCRPFTTQAIFRTRNFSLQHENVPCQRGDMTME</sequence>
<evidence type="ECO:0000313" key="3">
    <source>
        <dbReference type="Proteomes" id="UP000887013"/>
    </source>
</evidence>
<protein>
    <submittedName>
        <fullName evidence="2">Uncharacterized protein</fullName>
    </submittedName>
</protein>